<reference evidence="1" key="1">
    <citation type="journal article" date="2015" name="Nature">
        <title>Complex archaea that bridge the gap between prokaryotes and eukaryotes.</title>
        <authorList>
            <person name="Spang A."/>
            <person name="Saw J.H."/>
            <person name="Jorgensen S.L."/>
            <person name="Zaremba-Niedzwiedzka K."/>
            <person name="Martijn J."/>
            <person name="Lind A.E."/>
            <person name="van Eijk R."/>
            <person name="Schleper C."/>
            <person name="Guy L."/>
            <person name="Ettema T.J."/>
        </authorList>
    </citation>
    <scope>NUCLEOTIDE SEQUENCE</scope>
</reference>
<dbReference type="AlphaFoldDB" id="A0A0F9VRI8"/>
<accession>A0A0F9VRI8</accession>
<name>A0A0F9VRI8_9ZZZZ</name>
<dbReference type="EMBL" id="LAZR01000451">
    <property type="protein sequence ID" value="KKN68363.1"/>
    <property type="molecule type" value="Genomic_DNA"/>
</dbReference>
<sequence length="426" mass="44359">MALTGINSLAGSAGAGAPVSALLEVADIAARDAIAALDRFQGMRVLVLDASADVNVGSGRAFYQLGAGLTNLDWLRISEEEAMDLDDTDGLPQGATNLYNQTHTGDVTGSILLTIAANAVDNTKLANMPALTIKGNNTGGPADPIDLTVAEVNALLGTAPALLTTKGDLLVHNVTTEARFPVGTDGQVIVADSASAEGMKWESAIPNPVIQVVTIAMDGNTSFFITSQPTSPAAFDVYLNGQLRLRGLDYTQTASLFTWLDPGGVTLKTTDTLVLRWTDNALIASSVTKEIFISGTDYSDNNGDYRVIALSQNGSQRFTFHIPNDFASLTSIKLIGIPSAGAAGAAKDIDLSSEYGAIGEASNNFTESEIATTYDLTGTSGEITEVLDLNVVLSSLAAGQFIGVFVDHNGIGGAIDYLGVKIVYKT</sequence>
<organism evidence="1">
    <name type="scientific">marine sediment metagenome</name>
    <dbReference type="NCBI Taxonomy" id="412755"/>
    <lineage>
        <taxon>unclassified sequences</taxon>
        <taxon>metagenomes</taxon>
        <taxon>ecological metagenomes</taxon>
    </lineage>
</organism>
<proteinExistence type="predicted"/>
<gene>
    <name evidence="1" type="ORF">LCGC14_0452390</name>
</gene>
<protein>
    <submittedName>
        <fullName evidence="1">Uncharacterized protein</fullName>
    </submittedName>
</protein>
<comment type="caution">
    <text evidence="1">The sequence shown here is derived from an EMBL/GenBank/DDBJ whole genome shotgun (WGS) entry which is preliminary data.</text>
</comment>
<evidence type="ECO:0000313" key="1">
    <source>
        <dbReference type="EMBL" id="KKN68363.1"/>
    </source>
</evidence>